<accession>A0A7K4N5U2</accession>
<comment type="catalytic activity">
    <reaction evidence="1">
        <text>a 2'-deoxyribonucleoside 5'-phosphate + H2O = a 2'-deoxyribonucleoside + phosphate</text>
        <dbReference type="Rhea" id="RHEA:36167"/>
        <dbReference type="ChEBI" id="CHEBI:15377"/>
        <dbReference type="ChEBI" id="CHEBI:18274"/>
        <dbReference type="ChEBI" id="CHEBI:43474"/>
        <dbReference type="ChEBI" id="CHEBI:65317"/>
        <dbReference type="EC" id="3.1.3.89"/>
    </reaction>
</comment>
<gene>
    <name evidence="9" type="ORF">HX854_03560</name>
</gene>
<evidence type="ECO:0000256" key="6">
    <source>
        <dbReference type="ARBA" id="ARBA00022723"/>
    </source>
</evidence>
<evidence type="ECO:0000313" key="9">
    <source>
        <dbReference type="EMBL" id="NWJ83795.1"/>
    </source>
</evidence>
<evidence type="ECO:0000256" key="4">
    <source>
        <dbReference type="ARBA" id="ARBA00011738"/>
    </source>
</evidence>
<dbReference type="AlphaFoldDB" id="A0A7K4N5U2"/>
<evidence type="ECO:0000256" key="3">
    <source>
        <dbReference type="ARBA" id="ARBA00001941"/>
    </source>
</evidence>
<comment type="cofactor">
    <cofactor evidence="2">
        <name>Mn(2+)</name>
        <dbReference type="ChEBI" id="CHEBI:29035"/>
    </cofactor>
</comment>
<dbReference type="InterPro" id="IPR039356">
    <property type="entry name" value="YfbR/HDDC2"/>
</dbReference>
<keyword evidence="6" id="KW-0479">Metal-binding</keyword>
<sequence length="177" mass="20348">MILDFFKTAANLKKISRQGWIDKLLLDTPESVADHSYSMALIGMVISDLGNYNSEKIIKMVLLHDLAESKIGDHTPKQLSKEKKNKLENNAFNEIIKNLPDLIKSQYLQIWQEYQENTSLESKLVHQIDKLEMALQANIYKQEGYSQEKLESFFKSAKIGITDPKLKEIFTEIVKDG</sequence>
<dbReference type="SMART" id="SM00471">
    <property type="entry name" value="HDc"/>
    <property type="match status" value="1"/>
</dbReference>
<reference evidence="9 10" key="1">
    <citation type="journal article" date="2019" name="Environ. Microbiol.">
        <title>Genomics insights into ecotype formation of ammonia-oxidizing archaea in the deep ocean.</title>
        <authorList>
            <person name="Wang Y."/>
            <person name="Huang J.M."/>
            <person name="Cui G.J."/>
            <person name="Nunoura T."/>
            <person name="Takaki Y."/>
            <person name="Li W.L."/>
            <person name="Li J."/>
            <person name="Gao Z.M."/>
            <person name="Takai K."/>
            <person name="Zhang A.Q."/>
            <person name="Stepanauskas R."/>
        </authorList>
    </citation>
    <scope>NUCLEOTIDE SEQUENCE [LARGE SCALE GENOMIC DNA]</scope>
    <source>
        <strain evidence="9 10">T3L1</strain>
    </source>
</reference>
<evidence type="ECO:0000256" key="7">
    <source>
        <dbReference type="ARBA" id="ARBA00022801"/>
    </source>
</evidence>
<dbReference type="PANTHER" id="PTHR11845:SF13">
    <property type="entry name" value="5'-DEOXYNUCLEOTIDASE HDDC2"/>
    <property type="match status" value="1"/>
</dbReference>
<dbReference type="GO" id="GO:0046872">
    <property type="term" value="F:metal ion binding"/>
    <property type="evidence" value="ECO:0007669"/>
    <property type="project" value="UniProtKB-KW"/>
</dbReference>
<evidence type="ECO:0000256" key="1">
    <source>
        <dbReference type="ARBA" id="ARBA00001638"/>
    </source>
</evidence>
<evidence type="ECO:0000259" key="8">
    <source>
        <dbReference type="SMART" id="SM00471"/>
    </source>
</evidence>
<dbReference type="GO" id="GO:0002953">
    <property type="term" value="F:5'-deoxynucleotidase activity"/>
    <property type="evidence" value="ECO:0007669"/>
    <property type="project" value="UniProtKB-EC"/>
</dbReference>
<comment type="subunit">
    <text evidence="4">Homodimer.</text>
</comment>
<dbReference type="EC" id="3.1.3.89" evidence="5"/>
<name>A0A7K4N5U2_9ARCH</name>
<dbReference type="Pfam" id="PF13023">
    <property type="entry name" value="HD_3"/>
    <property type="match status" value="1"/>
</dbReference>
<evidence type="ECO:0000256" key="2">
    <source>
        <dbReference type="ARBA" id="ARBA00001936"/>
    </source>
</evidence>
<evidence type="ECO:0000313" key="10">
    <source>
        <dbReference type="Proteomes" id="UP000520052"/>
    </source>
</evidence>
<dbReference type="PANTHER" id="PTHR11845">
    <property type="entry name" value="5'-DEOXYNUCLEOTIDASE HDDC2"/>
    <property type="match status" value="1"/>
</dbReference>
<dbReference type="Gene3D" id="1.10.3210.10">
    <property type="entry name" value="Hypothetical protein af1432"/>
    <property type="match status" value="1"/>
</dbReference>
<feature type="domain" description="HD/PDEase" evidence="8">
    <location>
        <begin position="28"/>
        <end position="143"/>
    </location>
</feature>
<dbReference type="InterPro" id="IPR003607">
    <property type="entry name" value="HD/PDEase_dom"/>
</dbReference>
<evidence type="ECO:0000256" key="5">
    <source>
        <dbReference type="ARBA" id="ARBA00012964"/>
    </source>
</evidence>
<comment type="cofactor">
    <cofactor evidence="3">
        <name>Co(2+)</name>
        <dbReference type="ChEBI" id="CHEBI:48828"/>
    </cofactor>
</comment>
<organism evidence="9 10">
    <name type="scientific">Marine Group I thaumarchaeote</name>
    <dbReference type="NCBI Taxonomy" id="2511932"/>
    <lineage>
        <taxon>Archaea</taxon>
        <taxon>Nitrososphaerota</taxon>
        <taxon>Marine Group I</taxon>
    </lineage>
</organism>
<dbReference type="Proteomes" id="UP000520052">
    <property type="component" value="Unassembled WGS sequence"/>
</dbReference>
<keyword evidence="7" id="KW-0378">Hydrolase</keyword>
<dbReference type="FunFam" id="1.10.3210.10:FF:000035">
    <property type="entry name" value="HD family hydrolase"/>
    <property type="match status" value="1"/>
</dbReference>
<comment type="caution">
    <text evidence="9">The sequence shown here is derived from an EMBL/GenBank/DDBJ whole genome shotgun (WGS) entry which is preliminary data.</text>
</comment>
<protein>
    <recommendedName>
        <fullName evidence="5">5'-deoxynucleotidase</fullName>
        <ecNumber evidence="5">3.1.3.89</ecNumber>
    </recommendedName>
</protein>
<dbReference type="InterPro" id="IPR006674">
    <property type="entry name" value="HD_domain"/>
</dbReference>
<dbReference type="GO" id="GO:0005737">
    <property type="term" value="C:cytoplasm"/>
    <property type="evidence" value="ECO:0007669"/>
    <property type="project" value="TreeGrafter"/>
</dbReference>
<dbReference type="EMBL" id="JACATC010000003">
    <property type="protein sequence ID" value="NWJ83795.1"/>
    <property type="molecule type" value="Genomic_DNA"/>
</dbReference>
<dbReference type="SUPFAM" id="SSF109604">
    <property type="entry name" value="HD-domain/PDEase-like"/>
    <property type="match status" value="1"/>
</dbReference>
<proteinExistence type="predicted"/>